<dbReference type="KEGG" id="pfuw:KF707C_21040"/>
<dbReference type="Proteomes" id="UP000218554">
    <property type="component" value="Chromosome"/>
</dbReference>
<organism evidence="2 3">
    <name type="scientific">Metapseudomonas furukawaii</name>
    <name type="common">Pseudomonas furukawaii</name>
    <dbReference type="NCBI Taxonomy" id="1149133"/>
    <lineage>
        <taxon>Bacteria</taxon>
        <taxon>Pseudomonadati</taxon>
        <taxon>Pseudomonadota</taxon>
        <taxon>Gammaproteobacteria</taxon>
        <taxon>Pseudomonadales</taxon>
        <taxon>Pseudomonadaceae</taxon>
        <taxon>Metapseudomonas</taxon>
    </lineage>
</organism>
<name>A0AAD1C0A2_METFU</name>
<dbReference type="AlphaFoldDB" id="A0AAD1C0A2"/>
<feature type="region of interest" description="Disordered" evidence="1">
    <location>
        <begin position="112"/>
        <end position="133"/>
    </location>
</feature>
<accession>A0AAD1C0A2</accession>
<dbReference type="EMBL" id="AP014862">
    <property type="protein sequence ID" value="BAU73792.1"/>
    <property type="molecule type" value="Genomic_DNA"/>
</dbReference>
<proteinExistence type="predicted"/>
<dbReference type="RefSeq" id="WP_051050796.1">
    <property type="nucleotide sequence ID" value="NZ_AJMR01000228.1"/>
</dbReference>
<evidence type="ECO:0000256" key="1">
    <source>
        <dbReference type="SAM" id="MobiDB-lite"/>
    </source>
</evidence>
<sequence length="133" mass="15130">MELTPLECFALNKLLHDQSHPEPGFIRDRALVRERVQTGAGFYAVIELAEPWSGLDRIVEREWRFRLKDRNAGGYFVCWPEGDRRLCLEVVLTRRMLATHLAPELLVSPARRAPRKSGATHSTAGRCPHRASA</sequence>
<reference evidence="3" key="1">
    <citation type="submission" date="2015-05" db="EMBL/GenBank/DDBJ databases">
        <title>Draft genome sequencing of a biphenyl-degrading bacterium, Pseudomonas balearica KF707 (=NBRC110670).</title>
        <authorList>
            <person name="Kimura N."/>
            <person name="Hirose J."/>
            <person name="Watanabe T."/>
            <person name="Suenaga H."/>
            <person name="Fujihara H."/>
            <person name="Noguchi M."/>
            <person name="Hashimoto M."/>
            <person name="Shimodaira J."/>
            <person name="Tsuchikane K."/>
            <person name="Hosoyama A."/>
            <person name="Yamazoe A."/>
            <person name="Fujita N."/>
            <person name="Furukawa K."/>
        </authorList>
    </citation>
    <scope>NUCLEOTIDE SEQUENCE [LARGE SCALE GENOMIC DNA]</scope>
    <source>
        <strain evidence="3">DSM 10086 / NBRC 110670 / KF707</strain>
    </source>
</reference>
<protein>
    <submittedName>
        <fullName evidence="2">Uncharacterized protein</fullName>
    </submittedName>
</protein>
<evidence type="ECO:0000313" key="3">
    <source>
        <dbReference type="Proteomes" id="UP000218554"/>
    </source>
</evidence>
<keyword evidence="3" id="KW-1185">Reference proteome</keyword>
<gene>
    <name evidence="2" type="ORF">KF707C_21040</name>
</gene>
<evidence type="ECO:0000313" key="2">
    <source>
        <dbReference type="EMBL" id="BAU73792.1"/>
    </source>
</evidence>
<reference evidence="2 3" key="2">
    <citation type="journal article" date="2017" name="Int. J. Syst. Evol. Microbiol.">
        <title>Pseudomonas furukawaii sp. nov., a polychlorinated biphenyl-degrading bacterium isolated from biphenyl-contaminated soil in Japan.</title>
        <authorList>
            <person name="Kimura N."/>
            <person name="Watanabe T."/>
            <person name="Suenaga H."/>
            <person name="Fujihara H."/>
            <person name="Futagami T."/>
            <person name="Goto M."/>
            <person name="Hanada S."/>
            <person name="Hirose J."/>
        </authorList>
    </citation>
    <scope>NUCLEOTIDE SEQUENCE [LARGE SCALE GENOMIC DNA]</scope>
    <source>
        <strain evidence="3">DSM 10086 / NBRC 110670 / KF707</strain>
    </source>
</reference>